<keyword evidence="1 2" id="KW-0500">Molybdenum</keyword>
<gene>
    <name evidence="4" type="ORF">D9V41_04150</name>
</gene>
<keyword evidence="5" id="KW-1185">Reference proteome</keyword>
<sequence>MDVLMRTLYPPGRCRRCADMLDIVTQIRVSEAAAFLGVSTDTVRRLLSANELEAAGGSPVTVDGASLGRYARDHAVAPADRLGVARSARNRFVGIVTEVVSDAVMSQVELQCGPHRVVSLMSTESVRDLGLEPGVVATAVVKATTVIVETAEGDR</sequence>
<comment type="caution">
    <text evidence="4">The sequence shown here is derived from an EMBL/GenBank/DDBJ whole genome shotgun (WGS) entry which is preliminary data.</text>
</comment>
<dbReference type="InterPro" id="IPR004606">
    <property type="entry name" value="Mop_domain"/>
</dbReference>
<evidence type="ECO:0000313" key="5">
    <source>
        <dbReference type="Proteomes" id="UP000282515"/>
    </source>
</evidence>
<evidence type="ECO:0000256" key="2">
    <source>
        <dbReference type="PROSITE-ProRule" id="PRU01213"/>
    </source>
</evidence>
<protein>
    <submittedName>
        <fullName evidence="4">MerR family transcriptional regulator</fullName>
    </submittedName>
</protein>
<dbReference type="GO" id="GO:0015689">
    <property type="term" value="P:molybdate ion transport"/>
    <property type="evidence" value="ECO:0007669"/>
    <property type="project" value="InterPro"/>
</dbReference>
<dbReference type="Pfam" id="PF03459">
    <property type="entry name" value="TOBE"/>
    <property type="match status" value="1"/>
</dbReference>
<dbReference type="SUPFAM" id="SSF50331">
    <property type="entry name" value="MOP-like"/>
    <property type="match status" value="1"/>
</dbReference>
<dbReference type="Proteomes" id="UP000282515">
    <property type="component" value="Unassembled WGS sequence"/>
</dbReference>
<dbReference type="OrthoDB" id="271159at2"/>
<accession>A0A3L8PP56</accession>
<name>A0A3L8PP56_9ACTN</name>
<dbReference type="InterPro" id="IPR041657">
    <property type="entry name" value="HTH_17"/>
</dbReference>
<evidence type="ECO:0000313" key="4">
    <source>
        <dbReference type="EMBL" id="RLV56964.1"/>
    </source>
</evidence>
<dbReference type="AlphaFoldDB" id="A0A3L8PP56"/>
<organism evidence="4 5">
    <name type="scientific">Aeromicrobium phragmitis</name>
    <dbReference type="NCBI Taxonomy" id="2478914"/>
    <lineage>
        <taxon>Bacteria</taxon>
        <taxon>Bacillati</taxon>
        <taxon>Actinomycetota</taxon>
        <taxon>Actinomycetes</taxon>
        <taxon>Propionibacteriales</taxon>
        <taxon>Nocardioidaceae</taxon>
        <taxon>Aeromicrobium</taxon>
    </lineage>
</organism>
<evidence type="ECO:0000259" key="3">
    <source>
        <dbReference type="PROSITE" id="PS51866"/>
    </source>
</evidence>
<dbReference type="InterPro" id="IPR008995">
    <property type="entry name" value="Mo/tungstate-bd_C_term_dom"/>
</dbReference>
<dbReference type="EMBL" id="RDBF01000002">
    <property type="protein sequence ID" value="RLV56964.1"/>
    <property type="molecule type" value="Genomic_DNA"/>
</dbReference>
<dbReference type="Pfam" id="PF12728">
    <property type="entry name" value="HTH_17"/>
    <property type="match status" value="1"/>
</dbReference>
<evidence type="ECO:0000256" key="1">
    <source>
        <dbReference type="ARBA" id="ARBA00022505"/>
    </source>
</evidence>
<proteinExistence type="predicted"/>
<reference evidence="4 5" key="1">
    <citation type="submission" date="2018-10" db="EMBL/GenBank/DDBJ databases">
        <title>Aeromicrobium sp. 9W16Y-2 whole genome shotgun sequence.</title>
        <authorList>
            <person name="Li F."/>
        </authorList>
    </citation>
    <scope>NUCLEOTIDE SEQUENCE [LARGE SCALE GENOMIC DNA]</scope>
    <source>
        <strain evidence="4 5">9W16Y-2</strain>
    </source>
</reference>
<dbReference type="Gene3D" id="2.40.50.100">
    <property type="match status" value="1"/>
</dbReference>
<dbReference type="InterPro" id="IPR005116">
    <property type="entry name" value="Transp-assoc_OB_typ1"/>
</dbReference>
<dbReference type="PROSITE" id="PS51866">
    <property type="entry name" value="MOP"/>
    <property type="match status" value="1"/>
</dbReference>
<feature type="domain" description="Mop" evidence="3">
    <location>
        <begin position="85"/>
        <end position="150"/>
    </location>
</feature>